<gene>
    <name evidence="1" type="ordered locus">Thivi_0960</name>
</gene>
<name>I3Y7M7_THIV6</name>
<accession>I3Y7M7</accession>
<reference evidence="1 2" key="1">
    <citation type="submission" date="2012-06" db="EMBL/GenBank/DDBJ databases">
        <title>Complete sequence of Thiocystis violascens DSM 198.</title>
        <authorList>
            <consortium name="US DOE Joint Genome Institute"/>
            <person name="Lucas S."/>
            <person name="Han J."/>
            <person name="Lapidus A."/>
            <person name="Cheng J.-F."/>
            <person name="Goodwin L."/>
            <person name="Pitluck S."/>
            <person name="Peters L."/>
            <person name="Ovchinnikova G."/>
            <person name="Teshima H."/>
            <person name="Detter J.C."/>
            <person name="Han C."/>
            <person name="Tapia R."/>
            <person name="Land M."/>
            <person name="Hauser L."/>
            <person name="Kyrpides N."/>
            <person name="Ivanova N."/>
            <person name="Pagani I."/>
            <person name="Vogl K."/>
            <person name="Liu Z."/>
            <person name="Frigaard N.-U."/>
            <person name="Bryant D."/>
            <person name="Woyke T."/>
        </authorList>
    </citation>
    <scope>NUCLEOTIDE SEQUENCE [LARGE SCALE GENOMIC DNA]</scope>
    <source>
        <strain evidence="2">ATCC 17096 / DSM 198 / 6111</strain>
    </source>
</reference>
<dbReference type="STRING" id="765911.Thivi_0960"/>
<dbReference type="Proteomes" id="UP000006062">
    <property type="component" value="Chromosome"/>
</dbReference>
<keyword evidence="2" id="KW-1185">Reference proteome</keyword>
<sequence length="112" mass="12861">MKPFMVRRSPRLKPFVVRHSPRLKPFMVRHLPRLKPFVVRHSNHEWLHAPSPSSRMASRLLYVAHSQPAPEFQKGHGKGITRIGGVLDSSHLVPLRRIPVRKQGIAVDPDMD</sequence>
<dbReference type="HOGENOM" id="CLU_2144740_0_0_6"/>
<organism evidence="1 2">
    <name type="scientific">Thiocystis violascens (strain ATCC 17096 / DSM 198 / 6111)</name>
    <name type="common">Chromatium violascens</name>
    <dbReference type="NCBI Taxonomy" id="765911"/>
    <lineage>
        <taxon>Bacteria</taxon>
        <taxon>Pseudomonadati</taxon>
        <taxon>Pseudomonadota</taxon>
        <taxon>Gammaproteobacteria</taxon>
        <taxon>Chromatiales</taxon>
        <taxon>Chromatiaceae</taxon>
        <taxon>Thiocystis</taxon>
    </lineage>
</organism>
<dbReference type="AlphaFoldDB" id="I3Y7M7"/>
<evidence type="ECO:0000313" key="2">
    <source>
        <dbReference type="Proteomes" id="UP000006062"/>
    </source>
</evidence>
<protein>
    <submittedName>
        <fullName evidence="1">Uncharacterized protein</fullName>
    </submittedName>
</protein>
<evidence type="ECO:0000313" key="1">
    <source>
        <dbReference type="EMBL" id="AFL72995.1"/>
    </source>
</evidence>
<proteinExistence type="predicted"/>
<dbReference type="KEGG" id="tvi:Thivi_0960"/>
<dbReference type="EMBL" id="CP003154">
    <property type="protein sequence ID" value="AFL72995.1"/>
    <property type="molecule type" value="Genomic_DNA"/>
</dbReference>